<dbReference type="AlphaFoldDB" id="X1NV19"/>
<accession>X1NV19</accession>
<organism evidence="2">
    <name type="scientific">marine sediment metagenome</name>
    <dbReference type="NCBI Taxonomy" id="412755"/>
    <lineage>
        <taxon>unclassified sequences</taxon>
        <taxon>metagenomes</taxon>
        <taxon>ecological metagenomes</taxon>
    </lineage>
</organism>
<sequence length="57" mass="6091">KTCFCVLLGVSPYPKEGFDLNLSPIKGGFIVEIGSDKGKSMAEGSKDLFREPGEGQI</sequence>
<protein>
    <submittedName>
        <fullName evidence="2">Uncharacterized protein</fullName>
    </submittedName>
</protein>
<feature type="non-terminal residue" evidence="2">
    <location>
        <position position="1"/>
    </location>
</feature>
<evidence type="ECO:0000313" key="2">
    <source>
        <dbReference type="EMBL" id="GAI22489.1"/>
    </source>
</evidence>
<evidence type="ECO:0000256" key="1">
    <source>
        <dbReference type="SAM" id="MobiDB-lite"/>
    </source>
</evidence>
<comment type="caution">
    <text evidence="2">The sequence shown here is derived from an EMBL/GenBank/DDBJ whole genome shotgun (WGS) entry which is preliminary data.</text>
</comment>
<name>X1NV19_9ZZZZ</name>
<proteinExistence type="predicted"/>
<feature type="region of interest" description="Disordered" evidence="1">
    <location>
        <begin position="38"/>
        <end position="57"/>
    </location>
</feature>
<reference evidence="2" key="1">
    <citation type="journal article" date="2014" name="Front. Microbiol.">
        <title>High frequency of phylogenetically diverse reductive dehalogenase-homologous genes in deep subseafloor sedimentary metagenomes.</title>
        <authorList>
            <person name="Kawai M."/>
            <person name="Futagami T."/>
            <person name="Toyoda A."/>
            <person name="Takaki Y."/>
            <person name="Nishi S."/>
            <person name="Hori S."/>
            <person name="Arai W."/>
            <person name="Tsubouchi T."/>
            <person name="Morono Y."/>
            <person name="Uchiyama I."/>
            <person name="Ito T."/>
            <person name="Fujiyama A."/>
            <person name="Inagaki F."/>
            <person name="Takami H."/>
        </authorList>
    </citation>
    <scope>NUCLEOTIDE SEQUENCE</scope>
    <source>
        <strain evidence="2">Expedition CK06-06</strain>
    </source>
</reference>
<gene>
    <name evidence="2" type="ORF">S06H3_37304</name>
</gene>
<dbReference type="EMBL" id="BARV01022656">
    <property type="protein sequence ID" value="GAI22489.1"/>
    <property type="molecule type" value="Genomic_DNA"/>
</dbReference>